<comment type="caution">
    <text evidence="1">The sequence shown here is derived from an EMBL/GenBank/DDBJ whole genome shotgun (WGS) entry which is preliminary data.</text>
</comment>
<evidence type="ECO:0000313" key="1">
    <source>
        <dbReference type="EMBL" id="KAB0583578.1"/>
    </source>
</evidence>
<sequence length="90" mass="9510">MRTVQLLERIAALDTRGASVCDAAMVDLLAQLPQHIQALLEVLEKARDASASMENTVLSLGQHMSAADQVARSQVADSLSVALHALGCGR</sequence>
<gene>
    <name evidence="1" type="ORF">F7P80_16465</name>
</gene>
<dbReference type="AlphaFoldDB" id="A0A6A1QWS7"/>
<reference evidence="1" key="1">
    <citation type="submission" date="2019-09" db="EMBL/GenBank/DDBJ databases">
        <title>Draft genome sequences of 48 bacterial type strains from the CCUG.</title>
        <authorList>
            <person name="Tunovic T."/>
            <person name="Pineiro-Iglesias B."/>
            <person name="Unosson C."/>
            <person name="Inganas E."/>
            <person name="Ohlen M."/>
            <person name="Cardew S."/>
            <person name="Jensie-Markopoulos S."/>
            <person name="Salva-Serra F."/>
            <person name="Jaen-Luchoro D."/>
            <person name="Karlsson R."/>
            <person name="Svensson-Stadler L."/>
            <person name="Chun J."/>
            <person name="Moore E."/>
        </authorList>
    </citation>
    <scope>NUCLEOTIDE SEQUENCE</scope>
    <source>
        <strain evidence="1">CCUG 15333</strain>
    </source>
</reference>
<accession>A0A6A1QWS7</accession>
<protein>
    <submittedName>
        <fullName evidence="1">Uncharacterized protein</fullName>
    </submittedName>
</protein>
<proteinExistence type="predicted"/>
<organism evidence="1">
    <name type="scientific">Comamonas kerstersii</name>
    <dbReference type="NCBI Taxonomy" id="225992"/>
    <lineage>
        <taxon>Bacteria</taxon>
        <taxon>Pseudomonadati</taxon>
        <taxon>Pseudomonadota</taxon>
        <taxon>Betaproteobacteria</taxon>
        <taxon>Burkholderiales</taxon>
        <taxon>Comamonadaceae</taxon>
        <taxon>Comamonas</taxon>
    </lineage>
</organism>
<dbReference type="RefSeq" id="WP_151046164.1">
    <property type="nucleotide sequence ID" value="NZ_VZOT01000025.1"/>
</dbReference>
<dbReference type="EMBL" id="VZOT01000025">
    <property type="protein sequence ID" value="KAB0583578.1"/>
    <property type="molecule type" value="Genomic_DNA"/>
</dbReference>
<name>A0A6A1QWS7_9BURK</name>